<evidence type="ECO:0000313" key="4">
    <source>
        <dbReference type="Proteomes" id="UP000070328"/>
    </source>
</evidence>
<sequence length="453" mass="51093">MKITSLAATALASAALSSAAISLPNGWFAIAPDEKLDPGKLDGKPRYLTWMADSQIKHGVEPTYAYTISAFYSGVLRAYERTGDKRYYDYVKHATDILLYPSQDGEILLYNNSNSIDDIRFGHTFLDIYNATGDEIYKTAAQTLRHQIDRTGRSPDGGFYHRYPVYIDQMWLDGIYMLDVFYARWTAEFEPDNTTAWDDIVLQFDLVTAGTILGNETNGLPLHGFDWSKKAIWADPETGASPNVWGRAVGWYVMALVDTLELFPLDHPARERLVGYLQHVSDAVVAAQDEKTKGWWLVMTPGTEGQWGNYIESSGSAMFVYGLLKSLRLGYIKGESYLKSALSGYKLMTDTFSDTRKSDNALVWGWTVQTGSLSSNGTFEYYASMPLFENDLKGVAPFLFSSYEYELYLEQKECEVQYDGARKRLNKEPPYDERSLRTILVDPLLSSTQEASL</sequence>
<dbReference type="OrthoDB" id="540611at2759"/>
<dbReference type="InterPro" id="IPR012341">
    <property type="entry name" value="6hp_glycosidase-like_sf"/>
</dbReference>
<dbReference type="Pfam" id="PF07470">
    <property type="entry name" value="Glyco_hydro_88"/>
    <property type="match status" value="1"/>
</dbReference>
<keyword evidence="2" id="KW-0732">Signal</keyword>
<feature type="chain" id="PRO_5007803339" evidence="2">
    <location>
        <begin position="23"/>
        <end position="453"/>
    </location>
</feature>
<feature type="signal peptide" evidence="2">
    <location>
        <begin position="1"/>
        <end position="22"/>
    </location>
</feature>
<evidence type="ECO:0000256" key="2">
    <source>
        <dbReference type="SAM" id="SignalP"/>
    </source>
</evidence>
<gene>
    <name evidence="3" type="ORF">CSIM01_01150</name>
</gene>
<comment type="caution">
    <text evidence="3">The sequence shown here is derived from an EMBL/GenBank/DDBJ whole genome shotgun (WGS) entry which is preliminary data.</text>
</comment>
<keyword evidence="1 3" id="KW-0378">Hydrolase</keyword>
<accession>A0A135TA13</accession>
<evidence type="ECO:0000256" key="1">
    <source>
        <dbReference type="ARBA" id="ARBA00022801"/>
    </source>
</evidence>
<protein>
    <submittedName>
        <fullName evidence="3">Cell wall glycosyl hydrolase YteR</fullName>
    </submittedName>
</protein>
<dbReference type="PANTHER" id="PTHR33886">
    <property type="entry name" value="UNSATURATED RHAMNOGALACTURONAN HYDROLASE (EUROFUNG)"/>
    <property type="match status" value="1"/>
</dbReference>
<dbReference type="InterPro" id="IPR052043">
    <property type="entry name" value="PolySaccharide_Degr_Enz"/>
</dbReference>
<evidence type="ECO:0000313" key="3">
    <source>
        <dbReference type="EMBL" id="KXH45021.1"/>
    </source>
</evidence>
<dbReference type="InterPro" id="IPR010905">
    <property type="entry name" value="Glyco_hydro_88"/>
</dbReference>
<dbReference type="Proteomes" id="UP000070328">
    <property type="component" value="Unassembled WGS sequence"/>
</dbReference>
<dbReference type="SUPFAM" id="SSF48208">
    <property type="entry name" value="Six-hairpin glycosidases"/>
    <property type="match status" value="1"/>
</dbReference>
<proteinExistence type="predicted"/>
<dbReference type="InterPro" id="IPR008928">
    <property type="entry name" value="6-hairpin_glycosidase_sf"/>
</dbReference>
<dbReference type="GO" id="GO:0016787">
    <property type="term" value="F:hydrolase activity"/>
    <property type="evidence" value="ECO:0007669"/>
    <property type="project" value="UniProtKB-KW"/>
</dbReference>
<keyword evidence="4" id="KW-1185">Reference proteome</keyword>
<name>A0A135TA13_9PEZI</name>
<dbReference type="GO" id="GO:0005975">
    <property type="term" value="P:carbohydrate metabolic process"/>
    <property type="evidence" value="ECO:0007669"/>
    <property type="project" value="InterPro"/>
</dbReference>
<dbReference type="EMBL" id="JFBX01000230">
    <property type="protein sequence ID" value="KXH45021.1"/>
    <property type="molecule type" value="Genomic_DNA"/>
</dbReference>
<organism evidence="3 4">
    <name type="scientific">Colletotrichum simmondsii</name>
    <dbReference type="NCBI Taxonomy" id="703756"/>
    <lineage>
        <taxon>Eukaryota</taxon>
        <taxon>Fungi</taxon>
        <taxon>Dikarya</taxon>
        <taxon>Ascomycota</taxon>
        <taxon>Pezizomycotina</taxon>
        <taxon>Sordariomycetes</taxon>
        <taxon>Hypocreomycetidae</taxon>
        <taxon>Glomerellales</taxon>
        <taxon>Glomerellaceae</taxon>
        <taxon>Colletotrichum</taxon>
        <taxon>Colletotrichum acutatum species complex</taxon>
    </lineage>
</organism>
<dbReference type="AlphaFoldDB" id="A0A135TA13"/>
<reference evidence="3 4" key="1">
    <citation type="submission" date="2014-02" db="EMBL/GenBank/DDBJ databases">
        <title>The genome sequence of Colletotrichum simmondsii CBS122122.</title>
        <authorList>
            <person name="Baroncelli R."/>
            <person name="Thon M.R."/>
        </authorList>
    </citation>
    <scope>NUCLEOTIDE SEQUENCE [LARGE SCALE GENOMIC DNA]</scope>
    <source>
        <strain evidence="3 4">CBS122122</strain>
    </source>
</reference>
<dbReference type="Gene3D" id="1.50.10.10">
    <property type="match status" value="1"/>
</dbReference>
<dbReference type="PANTHER" id="PTHR33886:SF9">
    <property type="entry name" value="UNSATURATED RHAMNOGALACTURONAN HYDROLASE (EUROFUNG)"/>
    <property type="match status" value="1"/>
</dbReference>